<name>A0ABQ8XUY2_9EUKA</name>
<proteinExistence type="inferred from homology"/>
<keyword evidence="7" id="KW-1185">Reference proteome</keyword>
<comment type="caution">
    <text evidence="6">The sequence shown here is derived from an EMBL/GenBank/DDBJ whole genome shotgun (WGS) entry which is preliminary data.</text>
</comment>
<evidence type="ECO:0000256" key="3">
    <source>
        <dbReference type="SAM" id="MobiDB-lite"/>
    </source>
</evidence>
<comment type="similarity">
    <text evidence="1">Belongs to the pseudouridine synthase TruB family.</text>
</comment>
<feature type="domain" description="Dyskerin-like" evidence="5">
    <location>
        <begin position="35"/>
        <end position="93"/>
    </location>
</feature>
<feature type="compositionally biased region" description="Basic residues" evidence="3">
    <location>
        <begin position="1"/>
        <end position="14"/>
    </location>
</feature>
<evidence type="ECO:0000259" key="5">
    <source>
        <dbReference type="SMART" id="SM01136"/>
    </source>
</evidence>
<organism evidence="6 7">
    <name type="scientific">Anaeramoeba flamelloides</name>
    <dbReference type="NCBI Taxonomy" id="1746091"/>
    <lineage>
        <taxon>Eukaryota</taxon>
        <taxon>Metamonada</taxon>
        <taxon>Anaeramoebidae</taxon>
        <taxon>Anaeramoeba</taxon>
    </lineage>
</organism>
<dbReference type="GO" id="GO:1990904">
    <property type="term" value="C:ribonucleoprotein complex"/>
    <property type="evidence" value="ECO:0007669"/>
    <property type="project" value="UniProtKB-KW"/>
</dbReference>
<feature type="region of interest" description="Disordered" evidence="3">
    <location>
        <begin position="412"/>
        <end position="503"/>
    </location>
</feature>
<dbReference type="Gene3D" id="3.30.2350.10">
    <property type="entry name" value="Pseudouridine synthase"/>
    <property type="match status" value="1"/>
</dbReference>
<dbReference type="PANTHER" id="PTHR23127:SF0">
    <property type="entry name" value="H_ACA RIBONUCLEOPROTEIN COMPLEX SUBUNIT DKC1"/>
    <property type="match status" value="1"/>
</dbReference>
<feature type="domain" description="PUA" evidence="4">
    <location>
        <begin position="284"/>
        <end position="357"/>
    </location>
</feature>
<dbReference type="NCBIfam" id="TIGR00425">
    <property type="entry name" value="CBF5"/>
    <property type="match status" value="1"/>
</dbReference>
<dbReference type="InterPro" id="IPR002501">
    <property type="entry name" value="PsdUridine_synth_N"/>
</dbReference>
<evidence type="ECO:0000256" key="1">
    <source>
        <dbReference type="ARBA" id="ARBA00008999"/>
    </source>
</evidence>
<dbReference type="InterPro" id="IPR020103">
    <property type="entry name" value="PsdUridine_synth_cat_dom_sf"/>
</dbReference>
<keyword evidence="6" id="KW-0687">Ribonucleoprotein</keyword>
<dbReference type="NCBIfam" id="NF003280">
    <property type="entry name" value="PRK04270.1"/>
    <property type="match status" value="1"/>
</dbReference>
<dbReference type="SUPFAM" id="SSF88697">
    <property type="entry name" value="PUA domain-like"/>
    <property type="match status" value="1"/>
</dbReference>
<dbReference type="SMART" id="SM00359">
    <property type="entry name" value="PUA"/>
    <property type="match status" value="1"/>
</dbReference>
<dbReference type="CDD" id="cd02572">
    <property type="entry name" value="PseudoU_synth_hDyskerin"/>
    <property type="match status" value="1"/>
</dbReference>
<dbReference type="EMBL" id="JAOAOG010000243">
    <property type="protein sequence ID" value="KAJ6236406.1"/>
    <property type="molecule type" value="Genomic_DNA"/>
</dbReference>
<dbReference type="InterPro" id="IPR036974">
    <property type="entry name" value="PUA_sf"/>
</dbReference>
<dbReference type="PROSITE" id="PS50890">
    <property type="entry name" value="PUA"/>
    <property type="match status" value="1"/>
</dbReference>
<dbReference type="InterPro" id="IPR015947">
    <property type="entry name" value="PUA-like_sf"/>
</dbReference>
<evidence type="ECO:0000313" key="7">
    <source>
        <dbReference type="Proteomes" id="UP001150062"/>
    </source>
</evidence>
<dbReference type="Pfam" id="PF08068">
    <property type="entry name" value="DKCLD"/>
    <property type="match status" value="1"/>
</dbReference>
<feature type="compositionally biased region" description="Basic residues" evidence="3">
    <location>
        <begin position="435"/>
        <end position="456"/>
    </location>
</feature>
<keyword evidence="2" id="KW-0413">Isomerase</keyword>
<accession>A0ABQ8XUY2</accession>
<feature type="compositionally biased region" description="Basic residues" evidence="3">
    <location>
        <begin position="478"/>
        <end position="503"/>
    </location>
</feature>
<feature type="region of interest" description="Disordered" evidence="3">
    <location>
        <begin position="1"/>
        <end position="29"/>
    </location>
</feature>
<dbReference type="InterPro" id="IPR032819">
    <property type="entry name" value="TruB_C"/>
</dbReference>
<dbReference type="Pfam" id="PF16198">
    <property type="entry name" value="TruB_C_2"/>
    <property type="match status" value="1"/>
</dbReference>
<dbReference type="InterPro" id="IPR004802">
    <property type="entry name" value="tRNA_PsdUridine_synth_B_fam"/>
</dbReference>
<dbReference type="SUPFAM" id="SSF55120">
    <property type="entry name" value="Pseudouridine synthase"/>
    <property type="match status" value="1"/>
</dbReference>
<gene>
    <name evidence="6" type="ORF">M0813_27793</name>
</gene>
<dbReference type="Proteomes" id="UP001150062">
    <property type="component" value="Unassembled WGS sequence"/>
</dbReference>
<evidence type="ECO:0000259" key="4">
    <source>
        <dbReference type="SMART" id="SM00359"/>
    </source>
</evidence>
<dbReference type="Pfam" id="PF01472">
    <property type="entry name" value="PUA"/>
    <property type="match status" value="1"/>
</dbReference>
<dbReference type="InterPro" id="IPR002478">
    <property type="entry name" value="PUA"/>
</dbReference>
<dbReference type="InterPro" id="IPR012960">
    <property type="entry name" value="Dyskerin-like"/>
</dbReference>
<dbReference type="Pfam" id="PF01509">
    <property type="entry name" value="TruB_N"/>
    <property type="match status" value="1"/>
</dbReference>
<dbReference type="PANTHER" id="PTHR23127">
    <property type="entry name" value="CENTROMERE/MICROTUBULE BINDING PROTEIN CBF5"/>
    <property type="match status" value="1"/>
</dbReference>
<protein>
    <submittedName>
        <fullName evidence="6">H/aca ribonucleoprotein complex subunit dkc1</fullName>
    </submittedName>
</protein>
<evidence type="ECO:0000256" key="2">
    <source>
        <dbReference type="ARBA" id="ARBA00023235"/>
    </source>
</evidence>
<feature type="compositionally biased region" description="Basic and acidic residues" evidence="3">
    <location>
        <begin position="457"/>
        <end position="467"/>
    </location>
</feature>
<reference evidence="6" key="1">
    <citation type="submission" date="2022-08" db="EMBL/GenBank/DDBJ databases">
        <title>Novel sulfate-reducing endosymbionts in the free-living metamonad Anaeramoeba.</title>
        <authorList>
            <person name="Jerlstrom-Hultqvist J."/>
            <person name="Cepicka I."/>
            <person name="Gallot-Lavallee L."/>
            <person name="Salas-Leiva D."/>
            <person name="Curtis B.A."/>
            <person name="Zahonova K."/>
            <person name="Pipaliya S."/>
            <person name="Dacks J."/>
            <person name="Roger A.J."/>
        </authorList>
    </citation>
    <scope>NUCLEOTIDE SEQUENCE</scope>
    <source>
        <strain evidence="6">Schooner1</strain>
    </source>
</reference>
<dbReference type="Gene3D" id="2.30.130.10">
    <property type="entry name" value="PUA domain"/>
    <property type="match status" value="1"/>
</dbReference>
<dbReference type="CDD" id="cd21148">
    <property type="entry name" value="PUA_Cbf5"/>
    <property type="match status" value="1"/>
</dbReference>
<dbReference type="SMART" id="SM01136">
    <property type="entry name" value="DKCLD"/>
    <property type="match status" value="1"/>
</dbReference>
<sequence length="503" mass="57789">MSKEKTKKHKKKSQKKSEKKPELYLKPTNVTPKLDTSDFPILLKGMEKMKIKTGSYNPLPNGYTPKKRPLDQYLLYGFMNLDKPANPSSHEVVSWVKNILRTEKTGHSGTLDPSVTGCLIVTLNRGTRLVKSQQNAGKEYVAIVQLKNEIKNEKLLAKELETLKGALFQKPPLSSAVKKKLRIRTIYDSKLIEYDAEKKLGVFWVKCQAGTYIRTLCIHLGYLLGVGGKMAELRRVRSGFLSEKDNLVTMHDLKDAQYLYDTTGNESYLRKIISPIEILLKHHKRIIIKDTAVNAICYGAKLMVSGILRCDDIEVNEEIVLVTTKGEAVCLAIALMTTPVILTAKYGAAAKIKRVIMDRDLYPRKWGFGPTAMAKKKLIKEGLLDKYGKANENTPGSWKNLYKNIMKDSKKEKKVEKKEEIQEEETEEKSTKKEKSPKKEKKKKKKKDKKKKKEKKKKEMEIESKEKEEEEEEEKSPKKEKKKDKKKKKKKKKKDKKKKKKSD</sequence>
<evidence type="ECO:0000313" key="6">
    <source>
        <dbReference type="EMBL" id="KAJ6236406.1"/>
    </source>
</evidence>